<name>A0ABQ5JLY8_9LACO</name>
<reference evidence="2 3" key="1">
    <citation type="submission" date="2022-03" db="EMBL/GenBank/DDBJ databases">
        <title>Draft genome sequence of Furfurilactobacillus curtus JCM 31185.</title>
        <authorList>
            <person name="Suzuki S."/>
            <person name="Endo A."/>
            <person name="Kajikawa A."/>
        </authorList>
    </citation>
    <scope>NUCLEOTIDE SEQUENCE [LARGE SCALE GENOMIC DNA]</scope>
    <source>
        <strain evidence="2 3">JCM 31185</strain>
    </source>
</reference>
<feature type="transmembrane region" description="Helical" evidence="1">
    <location>
        <begin position="96"/>
        <end position="119"/>
    </location>
</feature>
<dbReference type="Proteomes" id="UP001628078">
    <property type="component" value="Unassembled WGS sequence"/>
</dbReference>
<protein>
    <submittedName>
        <fullName evidence="2">Membrane protein</fullName>
    </submittedName>
</protein>
<keyword evidence="3" id="KW-1185">Reference proteome</keyword>
<evidence type="ECO:0000256" key="1">
    <source>
        <dbReference type="SAM" id="Phobius"/>
    </source>
</evidence>
<keyword evidence="1" id="KW-1133">Transmembrane helix</keyword>
<comment type="caution">
    <text evidence="2">The sequence shown here is derived from an EMBL/GenBank/DDBJ whole genome shotgun (WGS) entry which is preliminary data.</text>
</comment>
<dbReference type="InterPro" id="IPR005325">
    <property type="entry name" value="DUF308_memb"/>
</dbReference>
<dbReference type="PANTHER" id="PTHR34989">
    <property type="entry name" value="PROTEIN HDED"/>
    <property type="match status" value="1"/>
</dbReference>
<feature type="transmembrane region" description="Helical" evidence="1">
    <location>
        <begin position="126"/>
        <end position="146"/>
    </location>
</feature>
<feature type="transmembrane region" description="Helical" evidence="1">
    <location>
        <begin position="36"/>
        <end position="56"/>
    </location>
</feature>
<sequence length="175" mass="19792">MNWNSTRRMFDWYSFALGILFVIAGLMTFFNPASSLLAIVVMFGIVALVAGIYQVWFHDDVRRLLGRAPIWLLVSGIIDIVIGAFLILHLGIGMRILPYFFAVWFIFDSLAGLITASLLRTFDKNYFWISVILDIVGIILGFLLLFKPVVSALTLATLVSLYLLVYGAYHIMRAF</sequence>
<feature type="transmembrane region" description="Helical" evidence="1">
    <location>
        <begin position="68"/>
        <end position="90"/>
    </location>
</feature>
<dbReference type="PANTHER" id="PTHR34989:SF1">
    <property type="entry name" value="PROTEIN HDED"/>
    <property type="match status" value="1"/>
</dbReference>
<evidence type="ECO:0000313" key="3">
    <source>
        <dbReference type="Proteomes" id="UP001628078"/>
    </source>
</evidence>
<dbReference type="Pfam" id="PF03729">
    <property type="entry name" value="DUF308"/>
    <property type="match status" value="2"/>
</dbReference>
<feature type="transmembrane region" description="Helical" evidence="1">
    <location>
        <begin position="12"/>
        <end position="30"/>
    </location>
</feature>
<dbReference type="RefSeq" id="WP_407882512.1">
    <property type="nucleotide sequence ID" value="NZ_BQXO01000001.1"/>
</dbReference>
<accession>A0ABQ5JLY8</accession>
<evidence type="ECO:0000313" key="2">
    <source>
        <dbReference type="EMBL" id="GKT05263.1"/>
    </source>
</evidence>
<feature type="transmembrane region" description="Helical" evidence="1">
    <location>
        <begin position="152"/>
        <end position="172"/>
    </location>
</feature>
<keyword evidence="1" id="KW-0472">Membrane</keyword>
<proteinExistence type="predicted"/>
<dbReference type="InterPro" id="IPR052712">
    <property type="entry name" value="Acid_resist_chaperone_HdeD"/>
</dbReference>
<dbReference type="EMBL" id="BQXO01000001">
    <property type="protein sequence ID" value="GKT05263.1"/>
    <property type="molecule type" value="Genomic_DNA"/>
</dbReference>
<gene>
    <name evidence="2" type="ORF">JCM31185_05520</name>
</gene>
<keyword evidence="1" id="KW-0812">Transmembrane</keyword>
<organism evidence="2 3">
    <name type="scientific">Furfurilactobacillus curtus</name>
    <dbReference type="NCBI Taxonomy" id="1746200"/>
    <lineage>
        <taxon>Bacteria</taxon>
        <taxon>Bacillati</taxon>
        <taxon>Bacillota</taxon>
        <taxon>Bacilli</taxon>
        <taxon>Lactobacillales</taxon>
        <taxon>Lactobacillaceae</taxon>
        <taxon>Furfurilactobacillus</taxon>
    </lineage>
</organism>